<protein>
    <submittedName>
        <fullName evidence="6">Patatin-like phospholipase family protein</fullName>
    </submittedName>
</protein>
<gene>
    <name evidence="6" type="ORF">K3181_13360</name>
</gene>
<reference evidence="6 7" key="1">
    <citation type="submission" date="2021-08" db="EMBL/GenBank/DDBJ databases">
        <title>Comparative Genomics Analysis of the Genus Qipengyuania Reveals Extensive Genetic Diversity and Metabolic Versatility, Including the Description of Fifteen Novel Species.</title>
        <authorList>
            <person name="Liu Y."/>
        </authorList>
    </citation>
    <scope>NUCLEOTIDE SEQUENCE [LARGE SCALE GENOMIC DNA]</scope>
    <source>
        <strain evidence="6 7">YG27</strain>
    </source>
</reference>
<sequence length="368" mass="40460">MAGPAEVDDEVEGTPEDGIGLSLSGGGYRAMLYHVGAIIRLHEFGLLGEIKRISSVSGGSIAAGVLALAWDRIATRDALFENFVDRLRSMAGRTIDKSSSLSGLFLPGNAADYVAKAYDKHLFGGATLQDLPDFPLFVFNATNLESGALWRFTKFHMRDWKIGRISRPELPLTEAVTASSAFPPVLSPYILKVSPEDFDIRVPGVPEDYFSDIMLSDGGIYDNYGLETIYKRYRDVLVSDGGAALDMDPDPPRNWVTHTSRVLSVIHAQVHALRSRQLVGDYLAGARAGAFWSIRTPIERFDVADPFPVSAEAVLRLAQTPTRLKALDADLQERLINLGYVQCDAAVRAYYRQATARGSRLPYPDRSF</sequence>
<name>A0ABS7JXQ9_9SPHN</name>
<proteinExistence type="predicted"/>
<evidence type="ECO:0000256" key="2">
    <source>
        <dbReference type="ARBA" id="ARBA00022963"/>
    </source>
</evidence>
<dbReference type="SUPFAM" id="SSF52151">
    <property type="entry name" value="FabD/lysophospholipase-like"/>
    <property type="match status" value="1"/>
</dbReference>
<dbReference type="EMBL" id="JAIGNU010000003">
    <property type="protein sequence ID" value="MBX7502430.1"/>
    <property type="molecule type" value="Genomic_DNA"/>
</dbReference>
<evidence type="ECO:0000256" key="1">
    <source>
        <dbReference type="ARBA" id="ARBA00022801"/>
    </source>
</evidence>
<accession>A0ABS7JXQ9</accession>
<keyword evidence="3 4" id="KW-0443">Lipid metabolism</keyword>
<evidence type="ECO:0000313" key="7">
    <source>
        <dbReference type="Proteomes" id="UP000782554"/>
    </source>
</evidence>
<dbReference type="PANTHER" id="PTHR14226:SF78">
    <property type="entry name" value="SLR0060 PROTEIN"/>
    <property type="match status" value="1"/>
</dbReference>
<evidence type="ECO:0000256" key="3">
    <source>
        <dbReference type="ARBA" id="ARBA00023098"/>
    </source>
</evidence>
<keyword evidence="1 4" id="KW-0378">Hydrolase</keyword>
<feature type="active site" description="Nucleophile" evidence="4">
    <location>
        <position position="57"/>
    </location>
</feature>
<dbReference type="Proteomes" id="UP000782554">
    <property type="component" value="Unassembled WGS sequence"/>
</dbReference>
<keyword evidence="7" id="KW-1185">Reference proteome</keyword>
<organism evidence="6 7">
    <name type="scientific">Qipengyuania mesophila</name>
    <dbReference type="NCBI Taxonomy" id="2867246"/>
    <lineage>
        <taxon>Bacteria</taxon>
        <taxon>Pseudomonadati</taxon>
        <taxon>Pseudomonadota</taxon>
        <taxon>Alphaproteobacteria</taxon>
        <taxon>Sphingomonadales</taxon>
        <taxon>Erythrobacteraceae</taxon>
        <taxon>Qipengyuania</taxon>
    </lineage>
</organism>
<evidence type="ECO:0000259" key="5">
    <source>
        <dbReference type="PROSITE" id="PS51635"/>
    </source>
</evidence>
<dbReference type="InterPro" id="IPR016035">
    <property type="entry name" value="Acyl_Trfase/lysoPLipase"/>
</dbReference>
<dbReference type="InterPro" id="IPR050301">
    <property type="entry name" value="NTE"/>
</dbReference>
<comment type="caution">
    <text evidence="4">Lacks conserved residue(s) required for the propagation of feature annotation.</text>
</comment>
<dbReference type="Pfam" id="PF01734">
    <property type="entry name" value="Patatin"/>
    <property type="match status" value="1"/>
</dbReference>
<feature type="active site" description="Proton acceptor" evidence="4">
    <location>
        <position position="217"/>
    </location>
</feature>
<dbReference type="PROSITE" id="PS51635">
    <property type="entry name" value="PNPLA"/>
    <property type="match status" value="1"/>
</dbReference>
<keyword evidence="2 4" id="KW-0442">Lipid degradation</keyword>
<dbReference type="InterPro" id="IPR002641">
    <property type="entry name" value="PNPLA_dom"/>
</dbReference>
<dbReference type="Gene3D" id="3.40.1090.10">
    <property type="entry name" value="Cytosolic phospholipase A2 catalytic domain"/>
    <property type="match status" value="2"/>
</dbReference>
<comment type="caution">
    <text evidence="6">The sequence shown here is derived from an EMBL/GenBank/DDBJ whole genome shotgun (WGS) entry which is preliminary data.</text>
</comment>
<dbReference type="PANTHER" id="PTHR14226">
    <property type="entry name" value="NEUROPATHY TARGET ESTERASE/SWISS CHEESE D.MELANOGASTER"/>
    <property type="match status" value="1"/>
</dbReference>
<feature type="short sequence motif" description="DGA/G" evidence="4">
    <location>
        <begin position="217"/>
        <end position="219"/>
    </location>
</feature>
<feature type="domain" description="PNPLA" evidence="5">
    <location>
        <begin position="22"/>
        <end position="230"/>
    </location>
</feature>
<evidence type="ECO:0000313" key="6">
    <source>
        <dbReference type="EMBL" id="MBX7502430.1"/>
    </source>
</evidence>
<dbReference type="RefSeq" id="WP_221603622.1">
    <property type="nucleotide sequence ID" value="NZ_JAIGNU010000003.1"/>
</dbReference>
<evidence type="ECO:0000256" key="4">
    <source>
        <dbReference type="PROSITE-ProRule" id="PRU01161"/>
    </source>
</evidence>